<proteinExistence type="predicted"/>
<evidence type="ECO:0000313" key="1">
    <source>
        <dbReference type="EMBL" id="MBJ6372813.1"/>
    </source>
</evidence>
<dbReference type="Proteomes" id="UP000619079">
    <property type="component" value="Unassembled WGS sequence"/>
</dbReference>
<accession>A0A8J7ILP5</accession>
<gene>
    <name evidence="1" type="ORF">JF290_14900</name>
</gene>
<dbReference type="EMBL" id="JAELVR010000010">
    <property type="protein sequence ID" value="MBJ6372813.1"/>
    <property type="molecule type" value="Genomic_DNA"/>
</dbReference>
<keyword evidence="2" id="KW-1185">Reference proteome</keyword>
<evidence type="ECO:0000313" key="2">
    <source>
        <dbReference type="Proteomes" id="UP000619079"/>
    </source>
</evidence>
<dbReference type="RefSeq" id="WP_199025686.1">
    <property type="nucleotide sequence ID" value="NZ_JAELVR010000010.1"/>
</dbReference>
<reference evidence="1" key="1">
    <citation type="submission" date="2020-12" db="EMBL/GenBank/DDBJ databases">
        <title>Sedimentitalea sp. nov., isolated from sand in Incheon.</title>
        <authorList>
            <person name="Kim W."/>
        </authorList>
    </citation>
    <scope>NUCLEOTIDE SEQUENCE</scope>
    <source>
        <strain evidence="1">CAU 1593</strain>
    </source>
</reference>
<organism evidence="1 2">
    <name type="scientific">Sedimentitalea arenosa</name>
    <dbReference type="NCBI Taxonomy" id="2798803"/>
    <lineage>
        <taxon>Bacteria</taxon>
        <taxon>Pseudomonadati</taxon>
        <taxon>Pseudomonadota</taxon>
        <taxon>Alphaproteobacteria</taxon>
        <taxon>Rhodobacterales</taxon>
        <taxon>Paracoccaceae</taxon>
        <taxon>Sedimentitalea</taxon>
    </lineage>
</organism>
<name>A0A8J7ILP5_9RHOB</name>
<sequence length="153" mass="16422">MNAMVRPRGGAAIGVLEDLDPVEAAAVLYLRLWCDGAGAQLQVQRDFDRTLGTAHGETALGSLQQLCRLCAEHGRRPLMRHGVGCRCLGADEACFAHFVAAASEPDSEDAILIATLLVRPDLAPCLVDAARTLGLALRRMAIAERRAPTDRLH</sequence>
<protein>
    <submittedName>
        <fullName evidence="1">Uncharacterized protein</fullName>
    </submittedName>
</protein>
<comment type="caution">
    <text evidence="1">The sequence shown here is derived from an EMBL/GenBank/DDBJ whole genome shotgun (WGS) entry which is preliminary data.</text>
</comment>
<dbReference type="AlphaFoldDB" id="A0A8J7ILP5"/>